<dbReference type="EMBL" id="SMAK01000010">
    <property type="protein sequence ID" value="TCT07203.1"/>
    <property type="molecule type" value="Genomic_DNA"/>
</dbReference>
<keyword evidence="4" id="KW-1185">Reference proteome</keyword>
<keyword evidence="1" id="KW-0812">Transmembrane</keyword>
<feature type="transmembrane region" description="Helical" evidence="1">
    <location>
        <begin position="41"/>
        <end position="61"/>
    </location>
</feature>
<organism evidence="3 4">
    <name type="scientific">Tepidamorphus gemmatus</name>
    <dbReference type="NCBI Taxonomy" id="747076"/>
    <lineage>
        <taxon>Bacteria</taxon>
        <taxon>Pseudomonadati</taxon>
        <taxon>Pseudomonadota</taxon>
        <taxon>Alphaproteobacteria</taxon>
        <taxon>Hyphomicrobiales</taxon>
        <taxon>Tepidamorphaceae</taxon>
        <taxon>Tepidamorphus</taxon>
    </lineage>
</organism>
<feature type="transmembrane region" description="Helical" evidence="1">
    <location>
        <begin position="170"/>
        <end position="186"/>
    </location>
</feature>
<dbReference type="GO" id="GO:0080120">
    <property type="term" value="P:CAAX-box protein maturation"/>
    <property type="evidence" value="ECO:0007669"/>
    <property type="project" value="UniProtKB-ARBA"/>
</dbReference>
<accession>A0A4R3M3J0</accession>
<feature type="domain" description="CAAX prenyl protease 2/Lysostaphin resistance protein A-like" evidence="2">
    <location>
        <begin position="112"/>
        <end position="200"/>
    </location>
</feature>
<name>A0A4R3M3J0_9HYPH</name>
<protein>
    <submittedName>
        <fullName evidence="3">CAAX prenyl protease-like protein</fullName>
    </submittedName>
</protein>
<feature type="transmembrane region" description="Helical" evidence="1">
    <location>
        <begin position="111"/>
        <end position="135"/>
    </location>
</feature>
<dbReference type="GO" id="GO:0004175">
    <property type="term" value="F:endopeptidase activity"/>
    <property type="evidence" value="ECO:0007669"/>
    <property type="project" value="UniProtKB-ARBA"/>
</dbReference>
<dbReference type="AlphaFoldDB" id="A0A4R3M3J0"/>
<dbReference type="Proteomes" id="UP000295678">
    <property type="component" value="Unassembled WGS sequence"/>
</dbReference>
<reference evidence="3 4" key="1">
    <citation type="submission" date="2019-03" db="EMBL/GenBank/DDBJ databases">
        <title>Genomic Encyclopedia of Type Strains, Phase IV (KMG-IV): sequencing the most valuable type-strain genomes for metagenomic binning, comparative biology and taxonomic classification.</title>
        <authorList>
            <person name="Goeker M."/>
        </authorList>
    </citation>
    <scope>NUCLEOTIDE SEQUENCE [LARGE SCALE GENOMIC DNA]</scope>
    <source>
        <strain evidence="3 4">DSM 19345</strain>
    </source>
</reference>
<proteinExistence type="predicted"/>
<dbReference type="GO" id="GO:0006508">
    <property type="term" value="P:proteolysis"/>
    <property type="evidence" value="ECO:0007669"/>
    <property type="project" value="UniProtKB-KW"/>
</dbReference>
<feature type="transmembrane region" description="Helical" evidence="1">
    <location>
        <begin position="16"/>
        <end position="35"/>
    </location>
</feature>
<sequence>MTIAAPPLPSPPRLRLWVEFCLIFGALPLVMALHLPPTVMWSALAGLVLIAVVLLSVTDGFDWRDLLSPPNRFDLIVIAAFAVLVGAGSVGLVLWLRPHALFGLPRYNSDLWLTIVLAYPFLSALPQELVFRALFFGRYGVLIPSRGLALLVNAGAFALAHLFYWNWPAVVLTGAGGIVFAWAYLWRRSFLLAWALHAVAGLAVFTSGLGVYFYHGAVAR</sequence>
<feature type="transmembrane region" description="Helical" evidence="1">
    <location>
        <begin position="73"/>
        <end position="96"/>
    </location>
</feature>
<dbReference type="InterPro" id="IPR003675">
    <property type="entry name" value="Rce1/LyrA-like_dom"/>
</dbReference>
<evidence type="ECO:0000256" key="1">
    <source>
        <dbReference type="SAM" id="Phobius"/>
    </source>
</evidence>
<keyword evidence="1" id="KW-0472">Membrane</keyword>
<feature type="transmembrane region" description="Helical" evidence="1">
    <location>
        <begin position="147"/>
        <end position="164"/>
    </location>
</feature>
<evidence type="ECO:0000259" key="2">
    <source>
        <dbReference type="Pfam" id="PF02517"/>
    </source>
</evidence>
<feature type="transmembrane region" description="Helical" evidence="1">
    <location>
        <begin position="193"/>
        <end position="214"/>
    </location>
</feature>
<evidence type="ECO:0000313" key="3">
    <source>
        <dbReference type="EMBL" id="TCT07203.1"/>
    </source>
</evidence>
<comment type="caution">
    <text evidence="3">The sequence shown here is derived from an EMBL/GenBank/DDBJ whole genome shotgun (WGS) entry which is preliminary data.</text>
</comment>
<gene>
    <name evidence="3" type="ORF">EDC22_11050</name>
</gene>
<dbReference type="Pfam" id="PF02517">
    <property type="entry name" value="Rce1-like"/>
    <property type="match status" value="1"/>
</dbReference>
<keyword evidence="1" id="KW-1133">Transmembrane helix</keyword>
<keyword evidence="3" id="KW-0378">Hydrolase</keyword>
<evidence type="ECO:0000313" key="4">
    <source>
        <dbReference type="Proteomes" id="UP000295678"/>
    </source>
</evidence>
<keyword evidence="3" id="KW-0645">Protease</keyword>